<keyword evidence="1" id="KW-1133">Transmembrane helix</keyword>
<dbReference type="InterPro" id="IPR029063">
    <property type="entry name" value="SAM-dependent_MTases_sf"/>
</dbReference>
<reference evidence="2" key="1">
    <citation type="submission" date="2020-02" db="EMBL/GenBank/DDBJ databases">
        <authorList>
            <person name="Meier V. D."/>
        </authorList>
    </citation>
    <scope>NUCLEOTIDE SEQUENCE</scope>
    <source>
        <strain evidence="2">AVDCRST_MAG56</strain>
    </source>
</reference>
<feature type="transmembrane region" description="Helical" evidence="1">
    <location>
        <begin position="47"/>
        <end position="70"/>
    </location>
</feature>
<dbReference type="Gene3D" id="3.40.50.150">
    <property type="entry name" value="Vaccinia Virus protein VP39"/>
    <property type="match status" value="1"/>
</dbReference>
<dbReference type="AlphaFoldDB" id="A0A6J4J4L9"/>
<sequence length="255" mass="27933">MAGVNRKPLQGVSNIVWFNWHYYAAGLVFLGAGVAVRPFLTGAANAGVLGLVLAAGVSMTVSLAVSLYVYDLSGLYALGWLRGLPEAPGTNLVNIHAGFDETSALLRQRYPKATWQVFDFYDPARHTEISIRRARKAYAAFPGTRAVATGRLPLPAGSVDAVLLIMAAHEIRDPAERIAFFAQLRAALRPGGKVVVVEHLRDGYNLAAYHFGFFHFYSRRTWRHAFDAAGLQLVEETKITPFVSVFTLQKNDTAP</sequence>
<dbReference type="EMBL" id="CADCTQ010000256">
    <property type="protein sequence ID" value="CAA9270236.1"/>
    <property type="molecule type" value="Genomic_DNA"/>
</dbReference>
<protein>
    <recommendedName>
        <fullName evidence="3">Methyltransferase type 11 domain-containing protein</fullName>
    </recommendedName>
</protein>
<name>A0A6J4J4L9_9SPHI</name>
<organism evidence="2">
    <name type="scientific">uncultured Cytophagales bacterium</name>
    <dbReference type="NCBI Taxonomy" id="158755"/>
    <lineage>
        <taxon>Bacteria</taxon>
        <taxon>Pseudomonadati</taxon>
        <taxon>Bacteroidota</taxon>
        <taxon>Sphingobacteriia</taxon>
        <taxon>Sphingobacteriales</taxon>
        <taxon>environmental samples</taxon>
    </lineage>
</organism>
<dbReference type="Pfam" id="PF13489">
    <property type="entry name" value="Methyltransf_23"/>
    <property type="match status" value="1"/>
</dbReference>
<keyword evidence="1" id="KW-0812">Transmembrane</keyword>
<feature type="transmembrane region" description="Helical" evidence="1">
    <location>
        <begin position="20"/>
        <end position="40"/>
    </location>
</feature>
<evidence type="ECO:0008006" key="3">
    <source>
        <dbReference type="Google" id="ProtNLM"/>
    </source>
</evidence>
<keyword evidence="1" id="KW-0472">Membrane</keyword>
<evidence type="ECO:0000313" key="2">
    <source>
        <dbReference type="EMBL" id="CAA9270236.1"/>
    </source>
</evidence>
<dbReference type="SUPFAM" id="SSF53335">
    <property type="entry name" value="S-adenosyl-L-methionine-dependent methyltransferases"/>
    <property type="match status" value="1"/>
</dbReference>
<gene>
    <name evidence="2" type="ORF">AVDCRST_MAG56-3001</name>
</gene>
<evidence type="ECO:0000256" key="1">
    <source>
        <dbReference type="SAM" id="Phobius"/>
    </source>
</evidence>
<accession>A0A6J4J4L9</accession>
<proteinExistence type="predicted"/>